<evidence type="ECO:0000256" key="1">
    <source>
        <dbReference type="ARBA" id="ARBA00022741"/>
    </source>
</evidence>
<dbReference type="GO" id="GO:0005525">
    <property type="term" value="F:GTP binding"/>
    <property type="evidence" value="ECO:0007669"/>
    <property type="project" value="UniProtKB-KW"/>
</dbReference>
<sequence length="287" mass="31731">MAHARRQMVAQMDAIDVLIEVRDARIPWSSANPVLEEAFGKSKPRIVVFNKSDLANSNMEQRVEKQCENQFGKATACLFTSVTKGRRLQAILQWCNHHSQAQFKRTAGSMVMVVGIPNVGKSSLINEFRRLSNSRLAKGRKRAAVGSTAGVTVRNDIIKVNDKPAVYVVDTPGVMLPNIPSAETGMRLALTGAIKDEVVGTELIADYMLFLLNQMKSTIYVESLDLPGPVDNISDLFKLVYKRCGALGKEADVQDRLAAKFLLAEFRRGAFGNFTLDPVEALNKQYL</sequence>
<feature type="binding site" evidence="4">
    <location>
        <position position="173"/>
    </location>
    <ligand>
        <name>GTP</name>
        <dbReference type="ChEBI" id="CHEBI:37565"/>
    </ligand>
</feature>
<evidence type="ECO:0000313" key="6">
    <source>
        <dbReference type="EMBL" id="CEG44138.1"/>
    </source>
</evidence>
<dbReference type="InterPro" id="IPR023179">
    <property type="entry name" value="GTP-bd_ortho_bundle_sf"/>
</dbReference>
<accession>A0A0P1ARC3</accession>
<dbReference type="STRING" id="4781.A0A0P1ARC3"/>
<feature type="binding site" evidence="4">
    <location>
        <begin position="118"/>
        <end position="123"/>
    </location>
    <ligand>
        <name>GTP</name>
        <dbReference type="ChEBI" id="CHEBI:37565"/>
    </ligand>
</feature>
<dbReference type="OMA" id="GVLWPKF"/>
<reference evidence="7" key="1">
    <citation type="submission" date="2014-09" db="EMBL/GenBank/DDBJ databases">
        <authorList>
            <person name="Sharma Rahul"/>
            <person name="Thines Marco"/>
        </authorList>
    </citation>
    <scope>NUCLEOTIDE SEQUENCE [LARGE SCALE GENOMIC DNA]</scope>
</reference>
<comment type="subcellular location">
    <subcellularLocation>
        <location evidence="3">Mitochondrion inner membrane</location>
        <topology evidence="3">Peripheral membrane protein</topology>
    </subcellularLocation>
</comment>
<dbReference type="InterPro" id="IPR016478">
    <property type="entry name" value="GTPase_MTG1"/>
</dbReference>
<keyword evidence="1 3" id="KW-0547">Nucleotide-binding</keyword>
<feature type="domain" description="G" evidence="5">
    <location>
        <begin position="111"/>
        <end position="191"/>
    </location>
</feature>
<dbReference type="EMBL" id="CCYD01000810">
    <property type="protein sequence ID" value="CEG44138.1"/>
    <property type="molecule type" value="Genomic_DNA"/>
</dbReference>
<evidence type="ECO:0000313" key="7">
    <source>
        <dbReference type="Proteomes" id="UP000054928"/>
    </source>
</evidence>
<organism evidence="6 7">
    <name type="scientific">Plasmopara halstedii</name>
    <name type="common">Downy mildew of sunflower</name>
    <dbReference type="NCBI Taxonomy" id="4781"/>
    <lineage>
        <taxon>Eukaryota</taxon>
        <taxon>Sar</taxon>
        <taxon>Stramenopiles</taxon>
        <taxon>Oomycota</taxon>
        <taxon>Peronosporomycetes</taxon>
        <taxon>Peronosporales</taxon>
        <taxon>Peronosporaceae</taxon>
        <taxon>Plasmopara</taxon>
    </lineage>
</organism>
<dbReference type="PIRSF" id="PIRSF006230">
    <property type="entry name" value="MG442"/>
    <property type="match status" value="1"/>
</dbReference>
<keyword evidence="3" id="KW-0496">Mitochondrion</keyword>
<dbReference type="PANTHER" id="PTHR45782:SF4">
    <property type="entry name" value="MITOCHONDRIAL RIBOSOME-ASSOCIATED GTPASE 1"/>
    <property type="match status" value="1"/>
</dbReference>
<dbReference type="InterPro" id="IPR027417">
    <property type="entry name" value="P-loop_NTPase"/>
</dbReference>
<dbReference type="GO" id="GO:0003924">
    <property type="term" value="F:GTPase activity"/>
    <property type="evidence" value="ECO:0007669"/>
    <property type="project" value="TreeGrafter"/>
</dbReference>
<dbReference type="RefSeq" id="XP_024580507.1">
    <property type="nucleotide sequence ID" value="XM_024730207.1"/>
</dbReference>
<dbReference type="InterPro" id="IPR006073">
    <property type="entry name" value="GTP-bd"/>
</dbReference>
<comment type="similarity">
    <text evidence="3">Belongs to the TRAFAC class YlqF/YawG GTPase family. MTG1 subfamily.</text>
</comment>
<name>A0A0P1ARC3_PLAHL</name>
<keyword evidence="7" id="KW-1185">Reference proteome</keyword>
<dbReference type="OrthoDB" id="269151at2759"/>
<evidence type="ECO:0000256" key="4">
    <source>
        <dbReference type="PIRSR" id="PIRSR006230-1"/>
    </source>
</evidence>
<dbReference type="GO" id="GO:0032543">
    <property type="term" value="P:mitochondrial translation"/>
    <property type="evidence" value="ECO:0007669"/>
    <property type="project" value="TreeGrafter"/>
</dbReference>
<feature type="binding site" evidence="4">
    <location>
        <begin position="50"/>
        <end position="53"/>
    </location>
    <ligand>
        <name>GTP</name>
        <dbReference type="ChEBI" id="CHEBI:37565"/>
    </ligand>
</feature>
<dbReference type="GeneID" id="36409454"/>
<protein>
    <recommendedName>
        <fullName evidence="3">Mitochondrial GTPase 1</fullName>
    </recommendedName>
</protein>
<evidence type="ECO:0000256" key="3">
    <source>
        <dbReference type="PIRNR" id="PIRNR006230"/>
    </source>
</evidence>
<dbReference type="CDD" id="cd01856">
    <property type="entry name" value="YlqF"/>
    <property type="match status" value="1"/>
</dbReference>
<dbReference type="GO" id="GO:0005743">
    <property type="term" value="C:mitochondrial inner membrane"/>
    <property type="evidence" value="ECO:0007669"/>
    <property type="project" value="UniProtKB-SubCell"/>
</dbReference>
<dbReference type="Proteomes" id="UP000054928">
    <property type="component" value="Unassembled WGS sequence"/>
</dbReference>
<proteinExistence type="inferred from homology"/>
<dbReference type="Gene3D" id="1.10.1580.10">
    <property type="match status" value="1"/>
</dbReference>
<dbReference type="Gene3D" id="3.40.50.300">
    <property type="entry name" value="P-loop containing nucleotide triphosphate hydrolases"/>
    <property type="match status" value="1"/>
</dbReference>
<keyword evidence="2 3" id="KW-0342">GTP-binding</keyword>
<dbReference type="SUPFAM" id="SSF52540">
    <property type="entry name" value="P-loop containing nucleoside triphosphate hydrolases"/>
    <property type="match status" value="1"/>
</dbReference>
<dbReference type="Pfam" id="PF01926">
    <property type="entry name" value="MMR_HSR1"/>
    <property type="match status" value="1"/>
</dbReference>
<dbReference type="PANTHER" id="PTHR45782">
    <property type="entry name" value="MITOCHONDRIAL RIBOSOME-ASSOCIATED GTPASE 1"/>
    <property type="match status" value="1"/>
</dbReference>
<evidence type="ECO:0000259" key="5">
    <source>
        <dbReference type="Pfam" id="PF01926"/>
    </source>
</evidence>
<dbReference type="AlphaFoldDB" id="A0A0P1ARC3"/>
<evidence type="ECO:0000256" key="2">
    <source>
        <dbReference type="ARBA" id="ARBA00023134"/>
    </source>
</evidence>